<dbReference type="PANTHER" id="PTHR38479:SF2">
    <property type="entry name" value="WINGED HELIX DNA-BINDING DOMAIN-CONTAINING PROTEIN"/>
    <property type="match status" value="1"/>
</dbReference>
<dbReference type="PANTHER" id="PTHR38479">
    <property type="entry name" value="LMO0824 PROTEIN"/>
    <property type="match status" value="1"/>
</dbReference>
<organism evidence="1 2">
    <name type="scientific">Streptomyces rimosus subsp. rimosus</name>
    <dbReference type="NCBI Taxonomy" id="132474"/>
    <lineage>
        <taxon>Bacteria</taxon>
        <taxon>Bacillati</taxon>
        <taxon>Actinomycetota</taxon>
        <taxon>Actinomycetes</taxon>
        <taxon>Kitasatosporales</taxon>
        <taxon>Streptomycetaceae</taxon>
        <taxon>Streptomyces</taxon>
    </lineage>
</organism>
<evidence type="ECO:0000313" key="1">
    <source>
        <dbReference type="EMBL" id="UNZ00560.1"/>
    </source>
</evidence>
<dbReference type="Pfam" id="PF06224">
    <property type="entry name" value="AlkZ-like"/>
    <property type="match status" value="1"/>
</dbReference>
<evidence type="ECO:0000313" key="2">
    <source>
        <dbReference type="Proteomes" id="UP000829494"/>
    </source>
</evidence>
<gene>
    <name evidence="1" type="ORF">SRIMR7_00235</name>
</gene>
<keyword evidence="2" id="KW-1185">Reference proteome</keyword>
<evidence type="ECO:0008006" key="3">
    <source>
        <dbReference type="Google" id="ProtNLM"/>
    </source>
</evidence>
<proteinExistence type="predicted"/>
<dbReference type="Proteomes" id="UP000829494">
    <property type="component" value="Chromosome"/>
</dbReference>
<reference evidence="1 2" key="1">
    <citation type="submission" date="2022-03" db="EMBL/GenBank/DDBJ databases">
        <title>Complete genome of Streptomyces rimosus ssp. rimosus R7 (=ATCC 10970).</title>
        <authorList>
            <person name="Beganovic S."/>
            <person name="Ruckert C."/>
            <person name="Busche T."/>
            <person name="Kalinowski J."/>
            <person name="Wittmann C."/>
        </authorList>
    </citation>
    <scope>NUCLEOTIDE SEQUENCE [LARGE SCALE GENOMIC DNA]</scope>
    <source>
        <strain evidence="1 2">R7</strain>
    </source>
</reference>
<sequence>MSARSSQIPRFTWSQVCARRLERHSLSTPSVTARPDDIVGAMAGTHAQVLSAAELAIGLRMSDATRMDVRKALWAEQSLVKTFGQRGTVHLFPTRDLPLWIAAFSAVPEPKHSHPAHIRFTEEQTAEVVAAIGDALRDAELTIDELSEEVIRRTGAWAGDLVIPGFQGLWPRWRQALHLAGLRGKLCFGPNRGRKVTYTNPARWLPGLAPADPRAALTHVLTSYLHAYGPATPQQFAHWLNAPVLWANELFASLADELQPVEVEGKPAWVAAGDTAMPDAPPRGLHLLPYFDGYAYRVGNQVPELLYPGRARERVLPGNFQVLIVDGVVGGLWHQRRSGRKLDVTVEALVPLGAAQRTEVEHRVARIGEILEATPRLTFGPVTVGGHA</sequence>
<name>A0ABY3YRP7_STRRM</name>
<protein>
    <recommendedName>
        <fullName evidence="3">Winged helix DNA-binding domain-containing protein</fullName>
    </recommendedName>
</protein>
<dbReference type="RefSeq" id="WP_003980045.1">
    <property type="nucleotide sequence ID" value="NZ_CP043497.1"/>
</dbReference>
<dbReference type="InterPro" id="IPR009351">
    <property type="entry name" value="AlkZ-like"/>
</dbReference>
<dbReference type="GeneID" id="66860363"/>
<dbReference type="EMBL" id="CP094298">
    <property type="protein sequence ID" value="UNZ00560.1"/>
    <property type="molecule type" value="Genomic_DNA"/>
</dbReference>
<accession>A0ABY3YRP7</accession>